<dbReference type="Pfam" id="PF02588">
    <property type="entry name" value="YitT_membrane"/>
    <property type="match status" value="1"/>
</dbReference>
<feature type="transmembrane region" description="Helical" evidence="6">
    <location>
        <begin position="57"/>
        <end position="77"/>
    </location>
</feature>
<keyword evidence="8" id="KW-1185">Reference proteome</keyword>
<feature type="transmembrane region" description="Helical" evidence="6">
    <location>
        <begin position="89"/>
        <end position="110"/>
    </location>
</feature>
<dbReference type="eggNOG" id="COG1284">
    <property type="taxonomic scope" value="Bacteria"/>
</dbReference>
<feature type="transmembrane region" description="Helical" evidence="6">
    <location>
        <begin position="14"/>
        <end position="37"/>
    </location>
</feature>
<accession>U4TND6</accession>
<evidence type="ECO:0000256" key="6">
    <source>
        <dbReference type="SAM" id="Phobius"/>
    </source>
</evidence>
<dbReference type="HOGENOM" id="CLU_063199_1_1_9"/>
<dbReference type="InterPro" id="IPR003740">
    <property type="entry name" value="YitT"/>
</dbReference>
<feature type="transmembrane region" description="Helical" evidence="6">
    <location>
        <begin position="155"/>
        <end position="172"/>
    </location>
</feature>
<dbReference type="PANTHER" id="PTHR33545:SF5">
    <property type="entry name" value="UPF0750 MEMBRANE PROTEIN YITT"/>
    <property type="match status" value="1"/>
</dbReference>
<feature type="transmembrane region" description="Helical" evidence="6">
    <location>
        <begin position="178"/>
        <end position="195"/>
    </location>
</feature>
<evidence type="ECO:0000256" key="3">
    <source>
        <dbReference type="ARBA" id="ARBA00022692"/>
    </source>
</evidence>
<evidence type="ECO:0000256" key="5">
    <source>
        <dbReference type="ARBA" id="ARBA00023136"/>
    </source>
</evidence>
<name>U4TND6_9LACO</name>
<sequence>MKVTAAARAHGKPLLLILLGNLLIAFGYAKFMVPANIISGGGTSLSMVLARLTPLSVVTWTNIITVSCLAFALAFLGRTNFVRSIVSSLAYMGFFAAWSAVPLRLATWPLVDVLAASLFIGAGYYCCIASNASTAGLDVFALIIAHRRPQLNVTLMLRVINVIVLLASTLVFGWQSLLWGLAFTFLYSGLMGWLLRHYQPFPPVQDN</sequence>
<organism evidence="7 8">
    <name type="scientific">Schleiferilactobacillus shenzhenensis LY-73</name>
    <dbReference type="NCBI Taxonomy" id="1231336"/>
    <lineage>
        <taxon>Bacteria</taxon>
        <taxon>Bacillati</taxon>
        <taxon>Bacillota</taxon>
        <taxon>Bacilli</taxon>
        <taxon>Lactobacillales</taxon>
        <taxon>Lactobacillaceae</taxon>
        <taxon>Schleiferilactobacillus</taxon>
    </lineage>
</organism>
<dbReference type="GO" id="GO:0005886">
    <property type="term" value="C:plasma membrane"/>
    <property type="evidence" value="ECO:0007669"/>
    <property type="project" value="UniProtKB-SubCell"/>
</dbReference>
<dbReference type="STRING" id="1231336.L248_2425"/>
<evidence type="ECO:0008006" key="9">
    <source>
        <dbReference type="Google" id="ProtNLM"/>
    </source>
</evidence>
<feature type="transmembrane region" description="Helical" evidence="6">
    <location>
        <begin position="122"/>
        <end position="143"/>
    </location>
</feature>
<comment type="subcellular location">
    <subcellularLocation>
        <location evidence="1">Cell membrane</location>
        <topology evidence="1">Multi-pass membrane protein</topology>
    </subcellularLocation>
</comment>
<dbReference type="PANTHER" id="PTHR33545">
    <property type="entry name" value="UPF0750 MEMBRANE PROTEIN YITT-RELATED"/>
    <property type="match status" value="1"/>
</dbReference>
<dbReference type="EMBL" id="KI271585">
    <property type="protein sequence ID" value="ERL65739.1"/>
    <property type="molecule type" value="Genomic_DNA"/>
</dbReference>
<keyword evidence="4 6" id="KW-1133">Transmembrane helix</keyword>
<gene>
    <name evidence="7" type="ORF">L248_2425</name>
</gene>
<keyword evidence="2" id="KW-1003">Cell membrane</keyword>
<proteinExistence type="predicted"/>
<evidence type="ECO:0000256" key="1">
    <source>
        <dbReference type="ARBA" id="ARBA00004651"/>
    </source>
</evidence>
<dbReference type="AlphaFoldDB" id="U4TND6"/>
<evidence type="ECO:0000313" key="8">
    <source>
        <dbReference type="Proteomes" id="UP000030647"/>
    </source>
</evidence>
<evidence type="ECO:0000256" key="4">
    <source>
        <dbReference type="ARBA" id="ARBA00022989"/>
    </source>
</evidence>
<dbReference type="InterPro" id="IPR051461">
    <property type="entry name" value="UPF0750_membrane"/>
</dbReference>
<reference evidence="8" key="1">
    <citation type="journal article" date="2013" name="Genome Announc.">
        <title>Whole-Genome Sequencing of Lactobacillus shenzhenensis Strain LY-73T.</title>
        <authorList>
            <person name="Lin Z."/>
            <person name="Liu Z."/>
            <person name="Yang R."/>
            <person name="Zou Y."/>
            <person name="Wan D."/>
            <person name="Chen J."/>
            <person name="Guo M."/>
            <person name="Zhao J."/>
            <person name="Fang C."/>
            <person name="Yang R."/>
            <person name="Liu F."/>
        </authorList>
    </citation>
    <scope>NUCLEOTIDE SEQUENCE [LARGE SCALE GENOMIC DNA]</scope>
    <source>
        <strain evidence="8">LY-73</strain>
    </source>
</reference>
<keyword evidence="3 6" id="KW-0812">Transmembrane</keyword>
<evidence type="ECO:0000313" key="7">
    <source>
        <dbReference type="EMBL" id="ERL65739.1"/>
    </source>
</evidence>
<evidence type="ECO:0000256" key="2">
    <source>
        <dbReference type="ARBA" id="ARBA00022475"/>
    </source>
</evidence>
<protein>
    <recommendedName>
        <fullName evidence="9">YitT family protein</fullName>
    </recommendedName>
</protein>
<keyword evidence="5 6" id="KW-0472">Membrane</keyword>
<dbReference type="Proteomes" id="UP000030647">
    <property type="component" value="Unassembled WGS sequence"/>
</dbReference>